<dbReference type="EMBL" id="CAJOAY010015023">
    <property type="protein sequence ID" value="CAF4285172.1"/>
    <property type="molecule type" value="Genomic_DNA"/>
</dbReference>
<organism evidence="2 3">
    <name type="scientific">Adineta steineri</name>
    <dbReference type="NCBI Taxonomy" id="433720"/>
    <lineage>
        <taxon>Eukaryota</taxon>
        <taxon>Metazoa</taxon>
        <taxon>Spiralia</taxon>
        <taxon>Gnathifera</taxon>
        <taxon>Rotifera</taxon>
        <taxon>Eurotatoria</taxon>
        <taxon>Bdelloidea</taxon>
        <taxon>Adinetida</taxon>
        <taxon>Adinetidae</taxon>
        <taxon>Adineta</taxon>
    </lineage>
</organism>
<keyword evidence="1" id="KW-0175">Coiled coil</keyword>
<evidence type="ECO:0000256" key="1">
    <source>
        <dbReference type="SAM" id="Coils"/>
    </source>
</evidence>
<dbReference type="CDD" id="cd22284">
    <property type="entry name" value="HD_CCDC61_N"/>
    <property type="match status" value="1"/>
</dbReference>
<gene>
    <name evidence="2" type="ORF">OKA104_LOCUS45404</name>
</gene>
<name>A0A820GUK0_9BILA</name>
<feature type="non-terminal residue" evidence="2">
    <location>
        <position position="1"/>
    </location>
</feature>
<sequence>QLYIISMSVHNSKQPQIDLEVEAKESADQWKACFDVTAIETMTAKTGNFKSFSVFVNMLENAINQDSTSVNIDLFTYDDLEALRKKRQGQSENLTHHTTNIQLANKRYLILTYNAEYDRIYYPLSLPYCGKPDPVILMQQIRQLTTENRLLKSKASSNRSNNSNDQQQQIELLRQMVRASEDALTKERTTITTAKNDNYRVLNDQVESLKTSERQLKSKVRSLVNEIALLKRSTLHHPTTVRSSSRERSIQLNG</sequence>
<proteinExistence type="predicted"/>
<dbReference type="AlphaFoldDB" id="A0A820GUK0"/>
<dbReference type="InterPro" id="IPR049733">
    <property type="entry name" value="CCDC61_N"/>
</dbReference>
<evidence type="ECO:0008006" key="4">
    <source>
        <dbReference type="Google" id="ProtNLM"/>
    </source>
</evidence>
<reference evidence="2" key="1">
    <citation type="submission" date="2021-02" db="EMBL/GenBank/DDBJ databases">
        <authorList>
            <person name="Nowell W R."/>
        </authorList>
    </citation>
    <scope>NUCLEOTIDE SEQUENCE</scope>
</reference>
<feature type="non-terminal residue" evidence="2">
    <location>
        <position position="254"/>
    </location>
</feature>
<dbReference type="Proteomes" id="UP000663881">
    <property type="component" value="Unassembled WGS sequence"/>
</dbReference>
<accession>A0A820GUK0</accession>
<feature type="coiled-coil region" evidence="1">
    <location>
        <begin position="199"/>
        <end position="226"/>
    </location>
</feature>
<comment type="caution">
    <text evidence="2">The sequence shown here is derived from an EMBL/GenBank/DDBJ whole genome shotgun (WGS) entry which is preliminary data.</text>
</comment>
<protein>
    <recommendedName>
        <fullName evidence="4">Coiled-coil domain-containing protein 61</fullName>
    </recommendedName>
</protein>
<evidence type="ECO:0000313" key="2">
    <source>
        <dbReference type="EMBL" id="CAF4285172.1"/>
    </source>
</evidence>
<evidence type="ECO:0000313" key="3">
    <source>
        <dbReference type="Proteomes" id="UP000663881"/>
    </source>
</evidence>